<dbReference type="KEGG" id="sflv:IC614_04565"/>
<keyword evidence="1" id="KW-0732">Signal</keyword>
<dbReference type="Gene3D" id="3.90.70.10">
    <property type="entry name" value="Cysteine proteinases"/>
    <property type="match status" value="1"/>
</dbReference>
<dbReference type="RefSeq" id="WP_200972713.1">
    <property type="nucleotide sequence ID" value="NZ_CP065592.1"/>
</dbReference>
<reference evidence="3 4" key="1">
    <citation type="submission" date="2020-11" db="EMBL/GenBank/DDBJ databases">
        <title>Genome seq and assembly of Sphingosinicella sp.</title>
        <authorList>
            <person name="Chhetri G."/>
        </authorList>
    </citation>
    <scope>NUCLEOTIDE SEQUENCE [LARGE SCALE GENOMIC DNA]</scope>
    <source>
        <strain evidence="3 4">UDD2</strain>
    </source>
</reference>
<keyword evidence="4" id="KW-1185">Reference proteome</keyword>
<protein>
    <submittedName>
        <fullName evidence="3">C39 family peptidase</fullName>
    </submittedName>
</protein>
<sequence length="258" mass="28254">MMGERTYRGRRVLPALAIAAASASLVLLMPSPTLAQVRLGTEATGSNFDVNVMSWWAIPFRSVVRQAYDFSCGSAAVATLLTYHFDRPTPEREAFSQMWKAGDQAAIRKVGFSMFDMKTFLGSLGYEAEGYRLSVADLGKMNRPSIVLLDLNGFKHFVVVKGVKEGRVLTGDPMLGLTEYSAGDFKKYWNNIALVVRQTAGGEAPRFNLASDWGPWSRAPMEEGGALRVAASDITDHLPPDYQISPQLLLAVRVGTVN</sequence>
<organism evidence="3 4">
    <name type="scientific">Allosphingosinicella flava</name>
    <dbReference type="NCBI Taxonomy" id="2771430"/>
    <lineage>
        <taxon>Bacteria</taxon>
        <taxon>Pseudomonadati</taxon>
        <taxon>Pseudomonadota</taxon>
        <taxon>Alphaproteobacteria</taxon>
        <taxon>Sphingomonadales</taxon>
        <taxon>Sphingomonadaceae</taxon>
        <taxon>Allosphingosinicella</taxon>
    </lineage>
</organism>
<name>A0A7T2GLR5_9SPHN</name>
<dbReference type="GO" id="GO:0006508">
    <property type="term" value="P:proteolysis"/>
    <property type="evidence" value="ECO:0007669"/>
    <property type="project" value="InterPro"/>
</dbReference>
<dbReference type="CDD" id="cd02423">
    <property type="entry name" value="Peptidase_C39G"/>
    <property type="match status" value="1"/>
</dbReference>
<dbReference type="PROSITE" id="PS50990">
    <property type="entry name" value="PEPTIDASE_C39"/>
    <property type="match status" value="1"/>
</dbReference>
<evidence type="ECO:0000256" key="1">
    <source>
        <dbReference type="SAM" id="SignalP"/>
    </source>
</evidence>
<dbReference type="EMBL" id="CP065592">
    <property type="protein sequence ID" value="QPQ55863.1"/>
    <property type="molecule type" value="Genomic_DNA"/>
</dbReference>
<evidence type="ECO:0000313" key="4">
    <source>
        <dbReference type="Proteomes" id="UP000594873"/>
    </source>
</evidence>
<evidence type="ECO:0000259" key="2">
    <source>
        <dbReference type="PROSITE" id="PS50990"/>
    </source>
</evidence>
<accession>A0A7T2GLR5</accession>
<dbReference type="GO" id="GO:0016020">
    <property type="term" value="C:membrane"/>
    <property type="evidence" value="ECO:0007669"/>
    <property type="project" value="InterPro"/>
</dbReference>
<dbReference type="Pfam" id="PF03412">
    <property type="entry name" value="Peptidase_C39"/>
    <property type="match status" value="1"/>
</dbReference>
<dbReference type="GO" id="GO:0008233">
    <property type="term" value="F:peptidase activity"/>
    <property type="evidence" value="ECO:0007669"/>
    <property type="project" value="InterPro"/>
</dbReference>
<evidence type="ECO:0000313" key="3">
    <source>
        <dbReference type="EMBL" id="QPQ55863.1"/>
    </source>
</evidence>
<dbReference type="GO" id="GO:0005524">
    <property type="term" value="F:ATP binding"/>
    <property type="evidence" value="ECO:0007669"/>
    <property type="project" value="InterPro"/>
</dbReference>
<feature type="domain" description="Peptidase C39" evidence="2">
    <location>
        <begin position="66"/>
        <end position="196"/>
    </location>
</feature>
<feature type="signal peptide" evidence="1">
    <location>
        <begin position="1"/>
        <end position="35"/>
    </location>
</feature>
<gene>
    <name evidence="3" type="ORF">IC614_04565</name>
</gene>
<dbReference type="Proteomes" id="UP000594873">
    <property type="component" value="Chromosome"/>
</dbReference>
<dbReference type="InterPro" id="IPR005074">
    <property type="entry name" value="Peptidase_C39"/>
</dbReference>
<proteinExistence type="predicted"/>
<feature type="chain" id="PRO_5032776789" evidence="1">
    <location>
        <begin position="36"/>
        <end position="258"/>
    </location>
</feature>
<dbReference type="AlphaFoldDB" id="A0A7T2GLR5"/>